<evidence type="ECO:0000313" key="8">
    <source>
        <dbReference type="Proteomes" id="UP000261360"/>
    </source>
</evidence>
<dbReference type="InterPro" id="IPR043153">
    <property type="entry name" value="DENN_C"/>
</dbReference>
<dbReference type="SMART" id="SM00799">
    <property type="entry name" value="DENN"/>
    <property type="match status" value="1"/>
</dbReference>
<keyword evidence="3" id="KW-0968">Cytoplasmic vesicle</keyword>
<dbReference type="InterPro" id="IPR037516">
    <property type="entry name" value="Tripartite_DENN"/>
</dbReference>
<dbReference type="PANTHER" id="PTHR13196">
    <property type="entry name" value="DENN DOMAIN-CONTAINING"/>
    <property type="match status" value="1"/>
</dbReference>
<evidence type="ECO:0000256" key="1">
    <source>
        <dbReference type="ARBA" id="ARBA00004132"/>
    </source>
</evidence>
<comment type="subcellular location">
    <subcellularLocation>
        <location evidence="1">Cytoplasmic vesicle</location>
        <location evidence="1">Clathrin-coated vesicle</location>
    </subcellularLocation>
</comment>
<organism evidence="7 8">
    <name type="scientific">Seriola lalandi dorsalis</name>
    <dbReference type="NCBI Taxonomy" id="1841481"/>
    <lineage>
        <taxon>Eukaryota</taxon>
        <taxon>Metazoa</taxon>
        <taxon>Chordata</taxon>
        <taxon>Craniata</taxon>
        <taxon>Vertebrata</taxon>
        <taxon>Euteleostomi</taxon>
        <taxon>Actinopterygii</taxon>
        <taxon>Neopterygii</taxon>
        <taxon>Teleostei</taxon>
        <taxon>Neoteleostei</taxon>
        <taxon>Acanthomorphata</taxon>
        <taxon>Carangaria</taxon>
        <taxon>Carangiformes</taxon>
        <taxon>Carangidae</taxon>
        <taxon>Seriola</taxon>
    </lineage>
</organism>
<evidence type="ECO:0000313" key="7">
    <source>
        <dbReference type="Ensembl" id="ENSSLDP00000020721.1"/>
    </source>
</evidence>
<evidence type="ECO:0000256" key="4">
    <source>
        <dbReference type="SAM" id="MobiDB-lite"/>
    </source>
</evidence>
<name>A0A3B4XYC7_SERLL</name>
<evidence type="ECO:0000259" key="6">
    <source>
        <dbReference type="PROSITE" id="PS50211"/>
    </source>
</evidence>
<feature type="transmembrane region" description="Helical" evidence="5">
    <location>
        <begin position="360"/>
        <end position="382"/>
    </location>
</feature>
<sequence>MFGRKHTVNIISHQSLNLFPVRQNPERTFYWFFEASCPVARDKGEASVFFPSSESSQILPRFCFPYDIQRDGVAVQHFTFVLTDLEGCQRFGFCRLTNSTNTCLCILSYLPWFEVFYKLLNNLADYLTKGQVSFLCLCGTFSQSCSVSLVFDQVPYFIAPDPRSLPSIPENRNLTELIVAVDVGNLLQLYASMLFERRILIFASKLSTLTSCVHALSAVLYPMYWQHIFIPVLPPHLLDYCCAPMPYLIGVHTSLSERVRSRGLEEVVILNVDTNTIETPFDDLKRIPSDVMSGLKVCLKRQAVSPGSGVSRAFLKAQALLFGGYRDALQGHKVCHSQTGFLWACIYVGMCFNRYKFCCGFTVTLFPCVCVYACMCVCVCVLQTHDEEHTLQRGGSVSHRRARSDCLQNRLPITQHFGKVRSLSKQAVSGPSVEPGSEPQKDEEEGEDALLCDSEEMDLLGEIFDTLSSRSSHDRGLLYGTRSLDLFAPDSHDYITKVRSEGTDTHTHTPTNRHAFLV</sequence>
<reference evidence="7" key="1">
    <citation type="submission" date="2025-08" db="UniProtKB">
        <authorList>
            <consortium name="Ensembl"/>
        </authorList>
    </citation>
    <scope>IDENTIFICATION</scope>
</reference>
<dbReference type="Gene3D" id="3.40.50.11500">
    <property type="match status" value="1"/>
</dbReference>
<evidence type="ECO:0000256" key="5">
    <source>
        <dbReference type="SAM" id="Phobius"/>
    </source>
</evidence>
<dbReference type="GO" id="GO:0005829">
    <property type="term" value="C:cytosol"/>
    <property type="evidence" value="ECO:0007669"/>
    <property type="project" value="TreeGrafter"/>
</dbReference>
<evidence type="ECO:0000256" key="3">
    <source>
        <dbReference type="ARBA" id="ARBA00023329"/>
    </source>
</evidence>
<dbReference type="Ensembl" id="ENSSLDT00000021413.1">
    <property type="protein sequence ID" value="ENSSLDP00000020721.1"/>
    <property type="gene ID" value="ENSSLDG00000016122.1"/>
</dbReference>
<dbReference type="InterPro" id="IPR005113">
    <property type="entry name" value="uDENN_dom"/>
</dbReference>
<proteinExistence type="predicted"/>
<dbReference type="GO" id="GO:0005085">
    <property type="term" value="F:guanyl-nucleotide exchange factor activity"/>
    <property type="evidence" value="ECO:0007669"/>
    <property type="project" value="UniProtKB-KW"/>
</dbReference>
<dbReference type="InterPro" id="IPR001194">
    <property type="entry name" value="cDENN_dom"/>
</dbReference>
<dbReference type="FunFam" id="3.40.50.11500:FF:000001">
    <property type="entry name" value="Putative DENN domain-containing protein 1A"/>
    <property type="match status" value="1"/>
</dbReference>
<accession>A0A3B4XYC7</accession>
<keyword evidence="5" id="KW-0472">Membrane</keyword>
<dbReference type="GO" id="GO:0032456">
    <property type="term" value="P:endocytic recycling"/>
    <property type="evidence" value="ECO:0007669"/>
    <property type="project" value="TreeGrafter"/>
</dbReference>
<protein>
    <submittedName>
        <fullName evidence="7">DENN domain containing 1C</fullName>
    </submittedName>
</protein>
<dbReference type="Gene3D" id="3.30.450.200">
    <property type="match status" value="1"/>
</dbReference>
<dbReference type="InterPro" id="IPR040032">
    <property type="entry name" value="DENND1A/B/C"/>
</dbReference>
<keyword evidence="5" id="KW-1133">Transmembrane helix</keyword>
<dbReference type="GO" id="GO:1901981">
    <property type="term" value="F:phosphatidylinositol phosphate binding"/>
    <property type="evidence" value="ECO:0007669"/>
    <property type="project" value="TreeGrafter"/>
</dbReference>
<dbReference type="GeneTree" id="ENSGT00940000166336"/>
<dbReference type="FunFam" id="3.30.450.200:FF:000003">
    <property type="entry name" value="DENN domain containing 1A"/>
    <property type="match status" value="1"/>
</dbReference>
<dbReference type="GO" id="GO:0006897">
    <property type="term" value="P:endocytosis"/>
    <property type="evidence" value="ECO:0007669"/>
    <property type="project" value="TreeGrafter"/>
</dbReference>
<feature type="region of interest" description="Disordered" evidence="4">
    <location>
        <begin position="424"/>
        <end position="448"/>
    </location>
</feature>
<dbReference type="Proteomes" id="UP000261360">
    <property type="component" value="Unplaced"/>
</dbReference>
<keyword evidence="5" id="KW-0812">Transmembrane</keyword>
<dbReference type="Pfam" id="PF03456">
    <property type="entry name" value="uDENN"/>
    <property type="match status" value="1"/>
</dbReference>
<dbReference type="PANTHER" id="PTHR13196:SF25">
    <property type="entry name" value="DENN DOMAIN-CONTAINING PROTEIN 1C"/>
    <property type="match status" value="1"/>
</dbReference>
<feature type="domain" description="UDENN" evidence="6">
    <location>
        <begin position="15"/>
        <end position="428"/>
    </location>
</feature>
<reference evidence="7" key="2">
    <citation type="submission" date="2025-09" db="UniProtKB">
        <authorList>
            <consortium name="Ensembl"/>
        </authorList>
    </citation>
    <scope>IDENTIFICATION</scope>
</reference>
<keyword evidence="8" id="KW-1185">Reference proteome</keyword>
<dbReference type="PROSITE" id="PS50211">
    <property type="entry name" value="DENN"/>
    <property type="match status" value="1"/>
</dbReference>
<dbReference type="GO" id="GO:0030136">
    <property type="term" value="C:clathrin-coated vesicle"/>
    <property type="evidence" value="ECO:0007669"/>
    <property type="project" value="UniProtKB-SubCell"/>
</dbReference>
<dbReference type="AlphaFoldDB" id="A0A3B4XYC7"/>
<keyword evidence="2" id="KW-0344">Guanine-nucleotide releasing factor</keyword>
<dbReference type="SMART" id="SM00800">
    <property type="entry name" value="uDENN"/>
    <property type="match status" value="1"/>
</dbReference>
<dbReference type="Pfam" id="PF02141">
    <property type="entry name" value="DENN"/>
    <property type="match status" value="1"/>
</dbReference>
<evidence type="ECO:0000256" key="2">
    <source>
        <dbReference type="ARBA" id="ARBA00022658"/>
    </source>
</evidence>